<accession>A0A699HU52</accession>
<proteinExistence type="predicted"/>
<keyword evidence="10" id="KW-0695">RNA-directed DNA polymerase</keyword>
<keyword evidence="4" id="KW-0238">DNA-binding</keyword>
<gene>
    <name evidence="10" type="ORF">Tci_445141</name>
</gene>
<keyword evidence="2" id="KW-0677">Repeat</keyword>
<evidence type="ECO:0000259" key="9">
    <source>
        <dbReference type="PROSITE" id="PS51294"/>
    </source>
</evidence>
<feature type="region of interest" description="Disordered" evidence="7">
    <location>
        <begin position="200"/>
        <end position="221"/>
    </location>
</feature>
<dbReference type="AlphaFoldDB" id="A0A699HU52"/>
<dbReference type="GO" id="GO:0043565">
    <property type="term" value="F:sequence-specific DNA binding"/>
    <property type="evidence" value="ECO:0007669"/>
    <property type="project" value="InterPro"/>
</dbReference>
<evidence type="ECO:0000259" key="8">
    <source>
        <dbReference type="PROSITE" id="PS50090"/>
    </source>
</evidence>
<dbReference type="PANTHER" id="PTHR45675">
    <property type="entry name" value="MYB TRANSCRIPTION FACTOR-RELATED-RELATED"/>
    <property type="match status" value="1"/>
</dbReference>
<dbReference type="SMART" id="SM00717">
    <property type="entry name" value="SANT"/>
    <property type="match status" value="1"/>
</dbReference>
<keyword evidence="10" id="KW-0808">Transferase</keyword>
<sequence>DPKSTASQSKINVPHPNKSFVAPVKNMGIENRSFASVLNVRNGISSKAIESTPAIVLDDDCHIKCDFSCSLMGEIKDLNAIPNLYLILSNEGFENVKISHLGGFWVILNMDSVDAKEKGDLTNVEDSESMSLSYKRLCVKIKANVTINDTIKVIVNVDNDLENNNDNLTNDFELDNKNEIDHVLDSSCMNENELVLNQVSESPENRSKFTPDVGKDNEKEVNSAKEVQLNYNGAASDVSEFKGVSSINLKGSLLDVMDELIKVGQAMGYNMDGCLKNIEAIIGSQRDHNDLNEKRMLREFLWHLINTWDGLVDFPIEGYSYTWAHKSGSKMNKLDKFLISEGLLTIFPSLSTLCLDRHLSDHRLILMRSRKIIDEDVVAAVSEFFSSGILPPGCNFLFIALIPKTQDAKVVKFFWPMSLIGCVYKIIAKILANCLSLVISSLISDIQSAFVSKCQILDGPFILNELLSWCIHKKSKAMIFKVDFKKAFDSARWDYLDDALNKFGFGVKWRKWIQGYISFSVGSILINGSPSTEFKFCKVVEAGFYKGFHIDDSLTLSHLFYADDVVFVGKWDKQNVITIVNVLKCFFLASGLKINLHKSKLMGIGIPQAENFFNGVTNSGRKLALIGWQKVLESKKDGGLGVSSFFAFNRALLFKWIWHFISQDTSLLFRVIQAMYGKNGALDSLQAILRATLVGWILFMNSNGSLLKVLIFFLLLKKVGNGEDSSFWEDCWLSEVPLKLTYPRLFSLELDKNISIPDKMRDTSLISSFRRVPRGGIKKDQVTRLRNCLNHVFFLKVWIVGFGTWSHRVNFREPWLEEEDERLTKYVGALGEKHWDALAIESCLKRSEKSCRLRWKNYLRPNLKLGEITHEEEHTIIDLQKQWVNNMNKKDDIFGTSSSETPKPNHMIAFGNCSPYESRISDWISSCYWPGDDHELKHNEGCMETYSCFCQLESSSSDESKTHSVGFLEPHLGHGL</sequence>
<dbReference type="EMBL" id="BKCJ010204365">
    <property type="protein sequence ID" value="GEY73167.1"/>
    <property type="molecule type" value="Genomic_DNA"/>
</dbReference>
<evidence type="ECO:0000313" key="10">
    <source>
        <dbReference type="EMBL" id="GEY73167.1"/>
    </source>
</evidence>
<keyword evidence="6" id="KW-0539">Nucleus</keyword>
<dbReference type="GO" id="GO:0005634">
    <property type="term" value="C:nucleus"/>
    <property type="evidence" value="ECO:0007669"/>
    <property type="project" value="UniProtKB-SubCell"/>
</dbReference>
<feature type="domain" description="HTH myb-type" evidence="9">
    <location>
        <begin position="812"/>
        <end position="863"/>
    </location>
</feature>
<dbReference type="CDD" id="cd00167">
    <property type="entry name" value="SANT"/>
    <property type="match status" value="1"/>
</dbReference>
<dbReference type="InterPro" id="IPR017930">
    <property type="entry name" value="Myb_dom"/>
</dbReference>
<organism evidence="10">
    <name type="scientific">Tanacetum cinerariifolium</name>
    <name type="common">Dalmatian daisy</name>
    <name type="synonym">Chrysanthemum cinerariifolium</name>
    <dbReference type="NCBI Taxonomy" id="118510"/>
    <lineage>
        <taxon>Eukaryota</taxon>
        <taxon>Viridiplantae</taxon>
        <taxon>Streptophyta</taxon>
        <taxon>Embryophyta</taxon>
        <taxon>Tracheophyta</taxon>
        <taxon>Spermatophyta</taxon>
        <taxon>Magnoliopsida</taxon>
        <taxon>eudicotyledons</taxon>
        <taxon>Gunneridae</taxon>
        <taxon>Pentapetalae</taxon>
        <taxon>asterids</taxon>
        <taxon>campanulids</taxon>
        <taxon>Asterales</taxon>
        <taxon>Asteraceae</taxon>
        <taxon>Asteroideae</taxon>
        <taxon>Anthemideae</taxon>
        <taxon>Anthemidinae</taxon>
        <taxon>Tanacetum</taxon>
    </lineage>
</organism>
<dbReference type="PANTHER" id="PTHR45675:SF8">
    <property type="entry name" value="TRANSCRIPTION FACTOR MYB27"/>
    <property type="match status" value="1"/>
</dbReference>
<dbReference type="InterPro" id="IPR044676">
    <property type="entry name" value="EOBI/EOBII-like_plant"/>
</dbReference>
<dbReference type="Gene3D" id="1.10.10.60">
    <property type="entry name" value="Homeodomain-like"/>
    <property type="match status" value="1"/>
</dbReference>
<evidence type="ECO:0000256" key="6">
    <source>
        <dbReference type="ARBA" id="ARBA00023242"/>
    </source>
</evidence>
<keyword evidence="5" id="KW-0804">Transcription</keyword>
<evidence type="ECO:0000256" key="2">
    <source>
        <dbReference type="ARBA" id="ARBA00022737"/>
    </source>
</evidence>
<comment type="caution">
    <text evidence="10">The sequence shown here is derived from an EMBL/GenBank/DDBJ whole genome shotgun (WGS) entry which is preliminary data.</text>
</comment>
<evidence type="ECO:0000256" key="3">
    <source>
        <dbReference type="ARBA" id="ARBA00023015"/>
    </source>
</evidence>
<dbReference type="CDD" id="cd01650">
    <property type="entry name" value="RT_nLTR_like"/>
    <property type="match status" value="1"/>
</dbReference>
<feature type="non-terminal residue" evidence="10">
    <location>
        <position position="1"/>
    </location>
</feature>
<dbReference type="SUPFAM" id="SSF56219">
    <property type="entry name" value="DNase I-like"/>
    <property type="match status" value="1"/>
</dbReference>
<feature type="domain" description="Myb-like" evidence="8">
    <location>
        <begin position="812"/>
        <end position="859"/>
    </location>
</feature>
<keyword evidence="3" id="KW-0805">Transcription regulation</keyword>
<dbReference type="GO" id="GO:0003964">
    <property type="term" value="F:RNA-directed DNA polymerase activity"/>
    <property type="evidence" value="ECO:0007669"/>
    <property type="project" value="UniProtKB-KW"/>
</dbReference>
<evidence type="ECO:0000256" key="1">
    <source>
        <dbReference type="ARBA" id="ARBA00004123"/>
    </source>
</evidence>
<dbReference type="SUPFAM" id="SSF46689">
    <property type="entry name" value="Homeodomain-like"/>
    <property type="match status" value="1"/>
</dbReference>
<comment type="subcellular location">
    <subcellularLocation>
        <location evidence="1">Nucleus</location>
    </subcellularLocation>
</comment>
<name>A0A699HU52_TANCI</name>
<dbReference type="PROSITE" id="PS50090">
    <property type="entry name" value="MYB_LIKE"/>
    <property type="match status" value="1"/>
</dbReference>
<feature type="compositionally biased region" description="Basic and acidic residues" evidence="7">
    <location>
        <begin position="203"/>
        <end position="221"/>
    </location>
</feature>
<feature type="non-terminal residue" evidence="10">
    <location>
        <position position="976"/>
    </location>
</feature>
<dbReference type="InterPro" id="IPR000477">
    <property type="entry name" value="RT_dom"/>
</dbReference>
<dbReference type="InterPro" id="IPR009057">
    <property type="entry name" value="Homeodomain-like_sf"/>
</dbReference>
<dbReference type="Pfam" id="PF00078">
    <property type="entry name" value="RVT_1"/>
    <property type="match status" value="1"/>
</dbReference>
<dbReference type="GO" id="GO:0003700">
    <property type="term" value="F:DNA-binding transcription factor activity"/>
    <property type="evidence" value="ECO:0007669"/>
    <property type="project" value="InterPro"/>
</dbReference>
<dbReference type="InterPro" id="IPR001005">
    <property type="entry name" value="SANT/Myb"/>
</dbReference>
<evidence type="ECO:0000256" key="5">
    <source>
        <dbReference type="ARBA" id="ARBA00023163"/>
    </source>
</evidence>
<evidence type="ECO:0000256" key="4">
    <source>
        <dbReference type="ARBA" id="ARBA00023125"/>
    </source>
</evidence>
<dbReference type="InterPro" id="IPR036691">
    <property type="entry name" value="Endo/exonu/phosph_ase_sf"/>
</dbReference>
<reference evidence="10" key="1">
    <citation type="journal article" date="2019" name="Sci. Rep.">
        <title>Draft genome of Tanacetum cinerariifolium, the natural source of mosquito coil.</title>
        <authorList>
            <person name="Yamashiro T."/>
            <person name="Shiraishi A."/>
            <person name="Satake H."/>
            <person name="Nakayama K."/>
        </authorList>
    </citation>
    <scope>NUCLEOTIDE SEQUENCE</scope>
</reference>
<dbReference type="PROSITE" id="PS51294">
    <property type="entry name" value="HTH_MYB"/>
    <property type="match status" value="1"/>
</dbReference>
<dbReference type="Pfam" id="PF13921">
    <property type="entry name" value="Myb_DNA-bind_6"/>
    <property type="match status" value="1"/>
</dbReference>
<evidence type="ECO:0000256" key="7">
    <source>
        <dbReference type="SAM" id="MobiDB-lite"/>
    </source>
</evidence>
<keyword evidence="10" id="KW-0548">Nucleotidyltransferase</keyword>
<protein>
    <submittedName>
        <fullName evidence="10">RNA-directed DNA polymerase, eukaryota, reverse transcriptase zinc-binding domain protein</fullName>
    </submittedName>
</protein>